<dbReference type="GO" id="GO:0012505">
    <property type="term" value="C:endomembrane system"/>
    <property type="evidence" value="ECO:0007669"/>
    <property type="project" value="UniProtKB-SubCell"/>
</dbReference>
<reference evidence="16" key="2">
    <citation type="submission" date="2021-04" db="EMBL/GenBank/DDBJ databases">
        <authorList>
            <person name="Gilroy R."/>
        </authorList>
    </citation>
    <scope>NUCLEOTIDE SEQUENCE</scope>
    <source>
        <strain evidence="16">ChiBcec8-14828</strain>
    </source>
</reference>
<keyword evidence="10 13" id="KW-0066">ATP synthesis</keyword>
<dbReference type="CDD" id="cd06503">
    <property type="entry name" value="ATP-synt_Fo_b"/>
    <property type="match status" value="1"/>
</dbReference>
<dbReference type="InterPro" id="IPR050059">
    <property type="entry name" value="ATP_synthase_B_chain"/>
</dbReference>
<sequence length="167" mass="18229">MDTQSLVTVAPWTFIFTICNLFILMAIVKKLLFKPVKDILNKRAMEVNSRYADAEEAKESAEAMRAEYEQRLAAAKQEAAEIVKTATDSAARRSEQMVNAARAEAAALKTKADAEIEAQRKKAAGELKNDISDMALAIAGKVVGKELDGKTHQNLIDGFIAEVGDEV</sequence>
<comment type="caution">
    <text evidence="16">The sequence shown here is derived from an EMBL/GenBank/DDBJ whole genome shotgun (WGS) entry which is preliminary data.</text>
</comment>
<dbReference type="SUPFAM" id="SSF81573">
    <property type="entry name" value="F1F0 ATP synthase subunit B, membrane domain"/>
    <property type="match status" value="1"/>
</dbReference>
<keyword evidence="8 13" id="KW-0406">Ion transport</keyword>
<dbReference type="GO" id="GO:0046933">
    <property type="term" value="F:proton-transporting ATP synthase activity, rotational mechanism"/>
    <property type="evidence" value="ECO:0007669"/>
    <property type="project" value="UniProtKB-UniRule"/>
</dbReference>
<dbReference type="AlphaFoldDB" id="A0A9D2M4W1"/>
<evidence type="ECO:0000256" key="9">
    <source>
        <dbReference type="ARBA" id="ARBA00023136"/>
    </source>
</evidence>
<evidence type="ECO:0000313" key="16">
    <source>
        <dbReference type="EMBL" id="HJB40854.1"/>
    </source>
</evidence>
<keyword evidence="3 13" id="KW-1003">Cell membrane</keyword>
<feature type="coiled-coil region" evidence="15">
    <location>
        <begin position="37"/>
        <end position="111"/>
    </location>
</feature>
<dbReference type="Proteomes" id="UP000824209">
    <property type="component" value="Unassembled WGS sequence"/>
</dbReference>
<keyword evidence="15" id="KW-0175">Coiled coil</keyword>
<evidence type="ECO:0000313" key="17">
    <source>
        <dbReference type="Proteomes" id="UP000824209"/>
    </source>
</evidence>
<evidence type="ECO:0000256" key="14">
    <source>
        <dbReference type="RuleBase" id="RU003848"/>
    </source>
</evidence>
<reference evidence="16" key="1">
    <citation type="journal article" date="2021" name="PeerJ">
        <title>Extensive microbial diversity within the chicken gut microbiome revealed by metagenomics and culture.</title>
        <authorList>
            <person name="Gilroy R."/>
            <person name="Ravi A."/>
            <person name="Getino M."/>
            <person name="Pursley I."/>
            <person name="Horton D.L."/>
            <person name="Alikhan N.F."/>
            <person name="Baker D."/>
            <person name="Gharbi K."/>
            <person name="Hall N."/>
            <person name="Watson M."/>
            <person name="Adriaenssens E.M."/>
            <person name="Foster-Nyarko E."/>
            <person name="Jarju S."/>
            <person name="Secka A."/>
            <person name="Antonio M."/>
            <person name="Oren A."/>
            <person name="Chaudhuri R.R."/>
            <person name="La Ragione R."/>
            <person name="Hildebrand F."/>
            <person name="Pallen M.J."/>
        </authorList>
    </citation>
    <scope>NUCLEOTIDE SEQUENCE</scope>
    <source>
        <strain evidence="16">ChiBcec8-14828</strain>
    </source>
</reference>
<comment type="function">
    <text evidence="13">Component of the F(0) channel, it forms part of the peripheral stalk, linking F(1) to F(0).</text>
</comment>
<evidence type="ECO:0000256" key="1">
    <source>
        <dbReference type="ARBA" id="ARBA00005513"/>
    </source>
</evidence>
<dbReference type="PANTHER" id="PTHR33445:SF1">
    <property type="entry name" value="ATP SYNTHASE SUBUNIT B"/>
    <property type="match status" value="1"/>
</dbReference>
<proteinExistence type="inferred from homology"/>
<keyword evidence="5 13" id="KW-0812">Transmembrane</keyword>
<comment type="similarity">
    <text evidence="1 13 14">Belongs to the ATPase B chain family.</text>
</comment>
<evidence type="ECO:0000256" key="3">
    <source>
        <dbReference type="ARBA" id="ARBA00022475"/>
    </source>
</evidence>
<dbReference type="GO" id="GO:0046961">
    <property type="term" value="F:proton-transporting ATPase activity, rotational mechanism"/>
    <property type="evidence" value="ECO:0007669"/>
    <property type="project" value="TreeGrafter"/>
</dbReference>
<evidence type="ECO:0000256" key="2">
    <source>
        <dbReference type="ARBA" id="ARBA00022448"/>
    </source>
</evidence>
<organism evidence="16 17">
    <name type="scientific">Candidatus Ruthenibacterium avium</name>
    <dbReference type="NCBI Taxonomy" id="2838751"/>
    <lineage>
        <taxon>Bacteria</taxon>
        <taxon>Bacillati</taxon>
        <taxon>Bacillota</taxon>
        <taxon>Clostridia</taxon>
        <taxon>Eubacteriales</taxon>
        <taxon>Oscillospiraceae</taxon>
        <taxon>Ruthenibacterium</taxon>
    </lineage>
</organism>
<dbReference type="GO" id="GO:0005886">
    <property type="term" value="C:plasma membrane"/>
    <property type="evidence" value="ECO:0007669"/>
    <property type="project" value="UniProtKB-SubCell"/>
</dbReference>
<evidence type="ECO:0000256" key="4">
    <source>
        <dbReference type="ARBA" id="ARBA00022547"/>
    </source>
</evidence>
<dbReference type="PANTHER" id="PTHR33445">
    <property type="entry name" value="ATP SYNTHASE SUBUNIT B', CHLOROPLASTIC"/>
    <property type="match status" value="1"/>
</dbReference>
<comment type="subcellular location">
    <subcellularLocation>
        <location evidence="13">Cell membrane</location>
        <topology evidence="13">Single-pass membrane protein</topology>
    </subcellularLocation>
    <subcellularLocation>
        <location evidence="12">Endomembrane system</location>
        <topology evidence="12">Single-pass membrane protein</topology>
    </subcellularLocation>
</comment>
<evidence type="ECO:0000256" key="13">
    <source>
        <dbReference type="HAMAP-Rule" id="MF_01398"/>
    </source>
</evidence>
<comment type="subunit">
    <text evidence="13">F-type ATPases have 2 components, F(1) - the catalytic core - and F(0) - the membrane proton channel. F(1) has five subunits: alpha(3), beta(3), gamma(1), delta(1), epsilon(1). F(0) has three main subunits: a(1), b(2) and c(10-14). The alpha and beta chains form an alternating ring which encloses part of the gamma chain. F(1) is attached to F(0) by a central stalk formed by the gamma and epsilon chains, while a peripheral stalk is formed by the delta and b chains.</text>
</comment>
<keyword evidence="2 13" id="KW-0813">Transport</keyword>
<evidence type="ECO:0000256" key="15">
    <source>
        <dbReference type="SAM" id="Coils"/>
    </source>
</evidence>
<accession>A0A9D2M4W1</accession>
<evidence type="ECO:0000256" key="8">
    <source>
        <dbReference type="ARBA" id="ARBA00023065"/>
    </source>
</evidence>
<comment type="function">
    <text evidence="11 13">F(1)F(0) ATP synthase produces ATP from ADP in the presence of a proton or sodium gradient. F-type ATPases consist of two structural domains, F(1) containing the extramembraneous catalytic core and F(0) containing the membrane proton channel, linked together by a central stalk and a peripheral stalk. During catalysis, ATP synthesis in the catalytic domain of F(1) is coupled via a rotary mechanism of the central stalk subunits to proton translocation.</text>
</comment>
<keyword evidence="6 13" id="KW-0375">Hydrogen ion transport</keyword>
<evidence type="ECO:0000256" key="7">
    <source>
        <dbReference type="ARBA" id="ARBA00022989"/>
    </source>
</evidence>
<name>A0A9D2M4W1_9FIRM</name>
<dbReference type="EMBL" id="DWYA01000096">
    <property type="protein sequence ID" value="HJB40854.1"/>
    <property type="molecule type" value="Genomic_DNA"/>
</dbReference>
<dbReference type="InterPro" id="IPR002146">
    <property type="entry name" value="ATP_synth_b/b'su_bac/chlpt"/>
</dbReference>
<evidence type="ECO:0000256" key="10">
    <source>
        <dbReference type="ARBA" id="ARBA00023310"/>
    </source>
</evidence>
<dbReference type="HAMAP" id="MF_01398">
    <property type="entry name" value="ATP_synth_b_bprime"/>
    <property type="match status" value="1"/>
</dbReference>
<keyword evidence="4 13" id="KW-0138">CF(0)</keyword>
<dbReference type="GO" id="GO:0045259">
    <property type="term" value="C:proton-transporting ATP synthase complex"/>
    <property type="evidence" value="ECO:0007669"/>
    <property type="project" value="UniProtKB-KW"/>
</dbReference>
<evidence type="ECO:0000256" key="12">
    <source>
        <dbReference type="ARBA" id="ARBA00037847"/>
    </source>
</evidence>
<feature type="transmembrane region" description="Helical" evidence="13">
    <location>
        <begin position="12"/>
        <end position="33"/>
    </location>
</feature>
<dbReference type="Pfam" id="PF00430">
    <property type="entry name" value="ATP-synt_B"/>
    <property type="match status" value="1"/>
</dbReference>
<dbReference type="NCBIfam" id="TIGR01144">
    <property type="entry name" value="ATP_synt_b"/>
    <property type="match status" value="1"/>
</dbReference>
<evidence type="ECO:0000256" key="5">
    <source>
        <dbReference type="ARBA" id="ARBA00022692"/>
    </source>
</evidence>
<dbReference type="InterPro" id="IPR005864">
    <property type="entry name" value="ATP_synth_F0_bsu_bac"/>
</dbReference>
<dbReference type="InterPro" id="IPR028987">
    <property type="entry name" value="ATP_synth_B-like_membr_sf"/>
</dbReference>
<evidence type="ECO:0000256" key="6">
    <source>
        <dbReference type="ARBA" id="ARBA00022781"/>
    </source>
</evidence>
<keyword evidence="7 13" id="KW-1133">Transmembrane helix</keyword>
<dbReference type="Gene3D" id="1.20.5.620">
    <property type="entry name" value="F1F0 ATP synthase subunit B, membrane domain"/>
    <property type="match status" value="1"/>
</dbReference>
<evidence type="ECO:0000256" key="11">
    <source>
        <dbReference type="ARBA" id="ARBA00025198"/>
    </source>
</evidence>
<protein>
    <recommendedName>
        <fullName evidence="13">ATP synthase subunit b</fullName>
    </recommendedName>
    <alternativeName>
        <fullName evidence="13">ATP synthase F(0) sector subunit b</fullName>
    </alternativeName>
    <alternativeName>
        <fullName evidence="13">ATPase subunit I</fullName>
    </alternativeName>
    <alternativeName>
        <fullName evidence="13">F-type ATPase subunit b</fullName>
        <shortName evidence="13">F-ATPase subunit b</shortName>
    </alternativeName>
</protein>
<keyword evidence="9 13" id="KW-0472">Membrane</keyword>
<gene>
    <name evidence="13 16" type="primary">atpF</name>
    <name evidence="16" type="ORF">H9943_10745</name>
</gene>